<evidence type="ECO:0000313" key="1">
    <source>
        <dbReference type="EMBL" id="OCK85033.1"/>
    </source>
</evidence>
<name>A0A8E2EK88_9PEZI</name>
<gene>
    <name evidence="1" type="ORF">K432DRAFT_377995</name>
</gene>
<dbReference type="Proteomes" id="UP000250266">
    <property type="component" value="Unassembled WGS sequence"/>
</dbReference>
<evidence type="ECO:0000313" key="2">
    <source>
        <dbReference type="Proteomes" id="UP000250266"/>
    </source>
</evidence>
<accession>A0A8E2EK88</accession>
<proteinExistence type="predicted"/>
<protein>
    <submittedName>
        <fullName evidence="1">Uncharacterized protein</fullName>
    </submittedName>
</protein>
<dbReference type="EMBL" id="KV744825">
    <property type="protein sequence ID" value="OCK85033.1"/>
    <property type="molecule type" value="Genomic_DNA"/>
</dbReference>
<dbReference type="AlphaFoldDB" id="A0A8E2EK88"/>
<sequence>MALSEKPAWASLGAIKAWLLWTAVLGVIRLRSSSYELGRGVGGNCKPSIHQPLPFSFSPFAPSYSPIPPFLPLPPKLLNVEGGSNVSSTLVPSMEMRSNEAFQPVPFPQVSDIDLQLKA</sequence>
<reference evidence="1 2" key="1">
    <citation type="journal article" date="2016" name="Nat. Commun.">
        <title>Ectomycorrhizal ecology is imprinted in the genome of the dominant symbiotic fungus Cenococcum geophilum.</title>
        <authorList>
            <consortium name="DOE Joint Genome Institute"/>
            <person name="Peter M."/>
            <person name="Kohler A."/>
            <person name="Ohm R.A."/>
            <person name="Kuo A."/>
            <person name="Krutzmann J."/>
            <person name="Morin E."/>
            <person name="Arend M."/>
            <person name="Barry K.W."/>
            <person name="Binder M."/>
            <person name="Choi C."/>
            <person name="Clum A."/>
            <person name="Copeland A."/>
            <person name="Grisel N."/>
            <person name="Haridas S."/>
            <person name="Kipfer T."/>
            <person name="LaButti K."/>
            <person name="Lindquist E."/>
            <person name="Lipzen A."/>
            <person name="Maire R."/>
            <person name="Meier B."/>
            <person name="Mihaltcheva S."/>
            <person name="Molinier V."/>
            <person name="Murat C."/>
            <person name="Poggeler S."/>
            <person name="Quandt C.A."/>
            <person name="Sperisen C."/>
            <person name="Tritt A."/>
            <person name="Tisserant E."/>
            <person name="Crous P.W."/>
            <person name="Henrissat B."/>
            <person name="Nehls U."/>
            <person name="Egli S."/>
            <person name="Spatafora J.W."/>
            <person name="Grigoriev I.V."/>
            <person name="Martin F.M."/>
        </authorList>
    </citation>
    <scope>NUCLEOTIDE SEQUENCE [LARGE SCALE GENOMIC DNA]</scope>
    <source>
        <strain evidence="1 2">CBS 459.81</strain>
    </source>
</reference>
<keyword evidence="2" id="KW-1185">Reference proteome</keyword>
<organism evidence="1 2">
    <name type="scientific">Lepidopterella palustris CBS 459.81</name>
    <dbReference type="NCBI Taxonomy" id="1314670"/>
    <lineage>
        <taxon>Eukaryota</taxon>
        <taxon>Fungi</taxon>
        <taxon>Dikarya</taxon>
        <taxon>Ascomycota</taxon>
        <taxon>Pezizomycotina</taxon>
        <taxon>Dothideomycetes</taxon>
        <taxon>Pleosporomycetidae</taxon>
        <taxon>Mytilinidiales</taxon>
        <taxon>Argynnaceae</taxon>
        <taxon>Lepidopterella</taxon>
    </lineage>
</organism>